<dbReference type="GO" id="GO:0005524">
    <property type="term" value="F:ATP binding"/>
    <property type="evidence" value="ECO:0007669"/>
    <property type="project" value="UniProtKB-KW"/>
</dbReference>
<dbReference type="InterPro" id="IPR043938">
    <property type="entry name" value="Ligase_CoA_dom"/>
</dbReference>
<feature type="domain" description="CoA-binding" evidence="4">
    <location>
        <begin position="15"/>
        <end position="119"/>
    </location>
</feature>
<evidence type="ECO:0000256" key="3">
    <source>
        <dbReference type="ARBA" id="ARBA00022840"/>
    </source>
</evidence>
<evidence type="ECO:0000256" key="2">
    <source>
        <dbReference type="ARBA" id="ARBA00022741"/>
    </source>
</evidence>
<dbReference type="InterPro" id="IPR036291">
    <property type="entry name" value="NAD(P)-bd_dom_sf"/>
</dbReference>
<dbReference type="InterPro" id="IPR032875">
    <property type="entry name" value="Succ_CoA_lig_flav_dom"/>
</dbReference>
<dbReference type="InterPro" id="IPR051538">
    <property type="entry name" value="Acyl-CoA_Synth/Transferase"/>
</dbReference>
<keyword evidence="3" id="KW-0067">ATP-binding</keyword>
<dbReference type="GO" id="GO:0043758">
    <property type="term" value="F:acetate-CoA ligase (ADP-forming) activity"/>
    <property type="evidence" value="ECO:0007669"/>
    <property type="project" value="InterPro"/>
</dbReference>
<dbReference type="InterPro" id="IPR003781">
    <property type="entry name" value="CoA-bd"/>
</dbReference>
<dbReference type="EMBL" id="QMPZ01000035">
    <property type="protein sequence ID" value="RLE09662.1"/>
    <property type="molecule type" value="Genomic_DNA"/>
</dbReference>
<dbReference type="Gene3D" id="3.40.50.720">
    <property type="entry name" value="NAD(P)-binding Rossmann-like Domain"/>
    <property type="match status" value="1"/>
</dbReference>
<dbReference type="AlphaFoldDB" id="A0A497E575"/>
<dbReference type="Pfam" id="PF13607">
    <property type="entry name" value="Succ_CoA_lig"/>
    <property type="match status" value="1"/>
</dbReference>
<evidence type="ECO:0000313" key="5">
    <source>
        <dbReference type="EMBL" id="RLE09662.1"/>
    </source>
</evidence>
<gene>
    <name evidence="5" type="ORF">DRJ00_03665</name>
</gene>
<sequence length="484" mass="52745">MQIDLEKKYSELKCFFEPEGVAVIGASRRTEKLGYQVLKNLIDGGSFTLPHLKGFSGKIFPVNPKADEILGLRCYHSVKDIPERVDLAIICIPAKLVPQAVKDCAEKGVKGINIISAGFAEAGEEGKRLQDEFLKIAKEAGIRIVGPNCLGTLYTPTHLNASFGGFLPLPGEVAFISQSGALMDSVIDWAVKEGYGFSAMISYGNKSDLDAPDFIAWAAKDPYTRAITLYIEGFNDGRYFLEVARRVSSIKPIIAFKAGKTSAGTKAVGSHTGSLAGSYQVYKGAFRQSGVIMADTLTQMFDLAKALAHQPPPEGNRVAIVTNGGGNGVMCADFCEELGIQLPSPPSELIEKLDRTGKMHPAWSRSNPLDIIGDAGPERYEVALEAVMSCDVYDGVIVIQTLQTPTRPMEDAKIVVEMHRKYKKPVIAAFVGGKITEPSVKYLEEHGIPNYNDMDRAAKAMWALMEYGKYLKRRGLHEKGTNLN</sequence>
<dbReference type="InterPro" id="IPR016102">
    <property type="entry name" value="Succinyl-CoA_synth-like"/>
</dbReference>
<protein>
    <submittedName>
        <fullName evidence="5">CoA-binding protein</fullName>
    </submittedName>
</protein>
<dbReference type="SUPFAM" id="SSF52210">
    <property type="entry name" value="Succinyl-CoA synthetase domains"/>
    <property type="match status" value="2"/>
</dbReference>
<accession>A0A497E575</accession>
<dbReference type="PANTHER" id="PTHR43334:SF1">
    <property type="entry name" value="3-HYDROXYPROPIONATE--COA LIGASE [ADP-FORMING]"/>
    <property type="match status" value="1"/>
</dbReference>
<dbReference type="SMART" id="SM00881">
    <property type="entry name" value="CoA_binding"/>
    <property type="match status" value="1"/>
</dbReference>
<evidence type="ECO:0000259" key="4">
    <source>
        <dbReference type="SMART" id="SM00881"/>
    </source>
</evidence>
<evidence type="ECO:0000256" key="1">
    <source>
        <dbReference type="ARBA" id="ARBA00022598"/>
    </source>
</evidence>
<organism evidence="5 6">
    <name type="scientific">Aerophobetes bacterium</name>
    <dbReference type="NCBI Taxonomy" id="2030807"/>
    <lineage>
        <taxon>Bacteria</taxon>
        <taxon>Candidatus Aerophobota</taxon>
    </lineage>
</organism>
<dbReference type="Gene3D" id="3.40.50.261">
    <property type="entry name" value="Succinyl-CoA synthetase domains"/>
    <property type="match status" value="2"/>
</dbReference>
<comment type="caution">
    <text evidence="5">The sequence shown here is derived from an EMBL/GenBank/DDBJ whole genome shotgun (WGS) entry which is preliminary data.</text>
</comment>
<evidence type="ECO:0000313" key="6">
    <source>
        <dbReference type="Proteomes" id="UP000279422"/>
    </source>
</evidence>
<dbReference type="PANTHER" id="PTHR43334">
    <property type="entry name" value="ACETATE--COA LIGASE [ADP-FORMING]"/>
    <property type="match status" value="1"/>
</dbReference>
<reference evidence="5 6" key="1">
    <citation type="submission" date="2018-06" db="EMBL/GenBank/DDBJ databases">
        <title>Extensive metabolic versatility and redundancy in microbially diverse, dynamic hydrothermal sediments.</title>
        <authorList>
            <person name="Dombrowski N."/>
            <person name="Teske A."/>
            <person name="Baker B.J."/>
        </authorList>
    </citation>
    <scope>NUCLEOTIDE SEQUENCE [LARGE SCALE GENOMIC DNA]</scope>
    <source>
        <strain evidence="5">B47_G16</strain>
    </source>
</reference>
<keyword evidence="1" id="KW-0436">Ligase</keyword>
<keyword evidence="2" id="KW-0547">Nucleotide-binding</keyword>
<dbReference type="Proteomes" id="UP000279422">
    <property type="component" value="Unassembled WGS sequence"/>
</dbReference>
<dbReference type="Pfam" id="PF13380">
    <property type="entry name" value="CoA_binding_2"/>
    <property type="match status" value="1"/>
</dbReference>
<name>A0A497E575_UNCAE</name>
<dbReference type="Pfam" id="PF19045">
    <property type="entry name" value="Ligase_CoA_2"/>
    <property type="match status" value="1"/>
</dbReference>
<proteinExistence type="predicted"/>
<dbReference type="SUPFAM" id="SSF51735">
    <property type="entry name" value="NAD(P)-binding Rossmann-fold domains"/>
    <property type="match status" value="1"/>
</dbReference>